<dbReference type="Pfam" id="PF08395">
    <property type="entry name" value="7tm_7"/>
    <property type="match status" value="3"/>
</dbReference>
<dbReference type="GO" id="GO:0008049">
    <property type="term" value="P:male courtship behavior"/>
    <property type="evidence" value="ECO:0007669"/>
    <property type="project" value="TreeGrafter"/>
</dbReference>
<evidence type="ECO:0000256" key="5">
    <source>
        <dbReference type="ARBA" id="ARBA00023136"/>
    </source>
</evidence>
<evidence type="ECO:0000256" key="8">
    <source>
        <dbReference type="SAM" id="MobiDB-lite"/>
    </source>
</evidence>
<reference evidence="10" key="2">
    <citation type="submission" date="2020-05" db="UniProtKB">
        <authorList>
            <consortium name="EnsemblMetazoa"/>
        </authorList>
    </citation>
    <scope>IDENTIFICATION</scope>
    <source>
        <strain evidence="10">ACHKN1017</strain>
    </source>
</reference>
<dbReference type="Proteomes" id="UP000075881">
    <property type="component" value="Unassembled WGS sequence"/>
</dbReference>
<feature type="transmembrane region" description="Helical" evidence="9">
    <location>
        <begin position="718"/>
        <end position="740"/>
    </location>
</feature>
<comment type="subcellular location">
    <subcellularLocation>
        <location evidence="1">Cell membrane</location>
        <topology evidence="1">Multi-pass membrane protein</topology>
    </subcellularLocation>
</comment>
<dbReference type="GO" id="GO:0043025">
    <property type="term" value="C:neuronal cell body"/>
    <property type="evidence" value="ECO:0007669"/>
    <property type="project" value="TreeGrafter"/>
</dbReference>
<dbReference type="GO" id="GO:0030425">
    <property type="term" value="C:dendrite"/>
    <property type="evidence" value="ECO:0007669"/>
    <property type="project" value="TreeGrafter"/>
</dbReference>
<keyword evidence="4 9" id="KW-1133">Transmembrane helix</keyword>
<evidence type="ECO:0000256" key="7">
    <source>
        <dbReference type="ARBA" id="ARBA00023224"/>
    </source>
</evidence>
<evidence type="ECO:0000256" key="4">
    <source>
        <dbReference type="ARBA" id="ARBA00022989"/>
    </source>
</evidence>
<evidence type="ECO:0000313" key="11">
    <source>
        <dbReference type="Proteomes" id="UP000075881"/>
    </source>
</evidence>
<dbReference type="GO" id="GO:0005886">
    <property type="term" value="C:plasma membrane"/>
    <property type="evidence" value="ECO:0007669"/>
    <property type="project" value="UniProtKB-SubCell"/>
</dbReference>
<dbReference type="PANTHER" id="PTHR21143:SF104">
    <property type="entry name" value="GUSTATORY RECEPTOR 8A-RELATED"/>
    <property type="match status" value="1"/>
</dbReference>
<dbReference type="STRING" id="43041.A0A182JXF1"/>
<feature type="transmembrane region" description="Helical" evidence="9">
    <location>
        <begin position="382"/>
        <end position="399"/>
    </location>
</feature>
<feature type="compositionally biased region" description="Polar residues" evidence="8">
    <location>
        <begin position="602"/>
        <end position="613"/>
    </location>
</feature>
<dbReference type="VEuPathDB" id="VectorBase:ACHR003183"/>
<keyword evidence="3 9" id="KW-0812">Transmembrane</keyword>
<dbReference type="EnsemblMetazoa" id="ACHR003183-RA">
    <property type="protein sequence ID" value="ACHR003183-PA"/>
    <property type="gene ID" value="ACHR003183"/>
</dbReference>
<evidence type="ECO:0008006" key="12">
    <source>
        <dbReference type="Google" id="ProtNLM"/>
    </source>
</evidence>
<feature type="transmembrane region" description="Helical" evidence="9">
    <location>
        <begin position="446"/>
        <end position="472"/>
    </location>
</feature>
<feature type="transmembrane region" description="Helical" evidence="9">
    <location>
        <begin position="866"/>
        <end position="884"/>
    </location>
</feature>
<feature type="region of interest" description="Disordered" evidence="8">
    <location>
        <begin position="602"/>
        <end position="637"/>
    </location>
</feature>
<feature type="transmembrane region" description="Helical" evidence="9">
    <location>
        <begin position="217"/>
        <end position="238"/>
    </location>
</feature>
<accession>A0A182JXF1</accession>
<keyword evidence="2" id="KW-1003">Cell membrane</keyword>
<keyword evidence="5 9" id="KW-0472">Membrane</keyword>
<dbReference type="InterPro" id="IPR013604">
    <property type="entry name" value="7TM_chemorcpt"/>
</dbReference>
<feature type="compositionally biased region" description="Polar residues" evidence="8">
    <location>
        <begin position="621"/>
        <end position="630"/>
    </location>
</feature>
<feature type="transmembrane region" description="Helical" evidence="9">
    <location>
        <begin position="120"/>
        <end position="136"/>
    </location>
</feature>
<sequence length="906" mass="102228">MPHWKISGRNISLQTAIIPVYIVSKVCCLNAFTYVPLSQCIRGRAILKCDDCIETGLGNVSAKRYKEYDGKSLAFSLVGLVHALGCSLAYTSYHILSSLSQSGKLTDSNLVRVAIDLKNQYIGCILVLGLVTVSMLRQPSLNCLVQVLLSVDRQTKVMVQTAELSSGTHVTANNLVWLSDRIKLLNRWLLQLQPHLARGKEASFDSVRQLVRIHGKLLNAIGILNRCFGVQNTILLLYQFVTLVELGYNTCMMSVRYAEADIQQGDTTEDFLETLYWVVWFLVEIFVLCYFSHVTVDEIIGATTTYLIILIQFDQSFNEVAYLMNGINTGKPAGEASSQDYSRQQFLRCFRPLHILSSTFALWPFSVPTAGSTLFNRWSTPYVLVVVTAYSAFHLYINYTDAYGIATGEEGADPTRLTPTSGQQQQVEANFVSIVIDIYNRYSGLILFWLLHAVALATQRSLAAIVSGVLLIDEQIANRLSLVPNHAQWCRFICFHTAIIFLGIGFAEWYNCIMYMSDFIPASEYCIFECFITMLTSSTVEIQYVAFVQLIKNRLQLINDLLVELTSYGNDEVQVHYERVRLEKRIGGEVHPTMELLSEIASSNTRPHQQSRTDPIERTAKTNQNHSNEPSVPRGDQRWHKIKRQHKIITVNQAAPSVVSRSQNAQLPAQFPLLVASLLQADSHSKASAHHIRAKIINDIKNLYTHLHLLSLNINKAYGAQLIFILMTLFITLTTLLYYCTMKLFRMLWLGQWATPTELLPTFWEVLSTLSWAFISTFRILRICNVCNSTKNEAQKIGSHIHGLGWKTNCPDTKSMVRFSSPVYFRCNTPDVNQGPWTEVRILSLQLQQQRIEFTAGGLFTIDHGLMFNIVGSLATYLLILIQFDIAQNGPKWKTELPTGGMAPLV</sequence>
<evidence type="ECO:0000256" key="1">
    <source>
        <dbReference type="ARBA" id="ARBA00004651"/>
    </source>
</evidence>
<name>A0A182JXF1_9DIPT</name>
<protein>
    <recommendedName>
        <fullName evidence="12">Gustatory receptor</fullName>
    </recommendedName>
</protein>
<keyword evidence="11" id="KW-1185">Reference proteome</keyword>
<organism evidence="10 11">
    <name type="scientific">Anopheles christyi</name>
    <dbReference type="NCBI Taxonomy" id="43041"/>
    <lineage>
        <taxon>Eukaryota</taxon>
        <taxon>Metazoa</taxon>
        <taxon>Ecdysozoa</taxon>
        <taxon>Arthropoda</taxon>
        <taxon>Hexapoda</taxon>
        <taxon>Insecta</taxon>
        <taxon>Pterygota</taxon>
        <taxon>Neoptera</taxon>
        <taxon>Endopterygota</taxon>
        <taxon>Diptera</taxon>
        <taxon>Nematocera</taxon>
        <taxon>Culicoidea</taxon>
        <taxon>Culicidae</taxon>
        <taxon>Anophelinae</taxon>
        <taxon>Anopheles</taxon>
    </lineage>
</organism>
<evidence type="ECO:0000256" key="6">
    <source>
        <dbReference type="ARBA" id="ARBA00023170"/>
    </source>
</evidence>
<feature type="transmembrane region" description="Helical" evidence="9">
    <location>
        <begin position="73"/>
        <end position="96"/>
    </location>
</feature>
<dbReference type="GO" id="GO:0050909">
    <property type="term" value="P:sensory perception of taste"/>
    <property type="evidence" value="ECO:0007669"/>
    <property type="project" value="InterPro"/>
</dbReference>
<feature type="transmembrane region" description="Helical" evidence="9">
    <location>
        <begin position="492"/>
        <end position="510"/>
    </location>
</feature>
<dbReference type="PANTHER" id="PTHR21143">
    <property type="entry name" value="INVERTEBRATE GUSTATORY RECEPTOR"/>
    <property type="match status" value="1"/>
</dbReference>
<dbReference type="GO" id="GO:0007165">
    <property type="term" value="P:signal transduction"/>
    <property type="evidence" value="ECO:0007669"/>
    <property type="project" value="UniProtKB-KW"/>
</dbReference>
<dbReference type="AlphaFoldDB" id="A0A182JXF1"/>
<keyword evidence="7" id="KW-0807">Transducer</keyword>
<dbReference type="GO" id="GO:0007635">
    <property type="term" value="P:chemosensory behavior"/>
    <property type="evidence" value="ECO:0007669"/>
    <property type="project" value="TreeGrafter"/>
</dbReference>
<proteinExistence type="predicted"/>
<evidence type="ECO:0000313" key="10">
    <source>
        <dbReference type="EnsemblMetazoa" id="ACHR003183-PA"/>
    </source>
</evidence>
<evidence type="ECO:0000256" key="2">
    <source>
        <dbReference type="ARBA" id="ARBA00022475"/>
    </source>
</evidence>
<dbReference type="GO" id="GO:0030424">
    <property type="term" value="C:axon"/>
    <property type="evidence" value="ECO:0007669"/>
    <property type="project" value="TreeGrafter"/>
</dbReference>
<evidence type="ECO:0000256" key="9">
    <source>
        <dbReference type="SAM" id="Phobius"/>
    </source>
</evidence>
<evidence type="ECO:0000256" key="3">
    <source>
        <dbReference type="ARBA" id="ARBA00022692"/>
    </source>
</evidence>
<keyword evidence="6" id="KW-0675">Receptor</keyword>
<reference evidence="11" key="1">
    <citation type="submission" date="2013-03" db="EMBL/GenBank/DDBJ databases">
        <title>The Genome Sequence of Anopheles christyi ACHKN1017.</title>
        <authorList>
            <consortium name="The Broad Institute Genomics Platform"/>
            <person name="Neafsey D.E."/>
            <person name="Besansky N."/>
            <person name="Walker B."/>
            <person name="Young S.K."/>
            <person name="Zeng Q."/>
            <person name="Gargeya S."/>
            <person name="Fitzgerald M."/>
            <person name="Haas B."/>
            <person name="Abouelleil A."/>
            <person name="Allen A.W."/>
            <person name="Alvarado L."/>
            <person name="Arachchi H.M."/>
            <person name="Berlin A.M."/>
            <person name="Chapman S.B."/>
            <person name="Gainer-Dewar J."/>
            <person name="Goldberg J."/>
            <person name="Griggs A."/>
            <person name="Gujja S."/>
            <person name="Hansen M."/>
            <person name="Howarth C."/>
            <person name="Imamovic A."/>
            <person name="Ireland A."/>
            <person name="Larimer J."/>
            <person name="McCowan C."/>
            <person name="Murphy C."/>
            <person name="Pearson M."/>
            <person name="Poon T.W."/>
            <person name="Priest M."/>
            <person name="Roberts A."/>
            <person name="Saif S."/>
            <person name="Shea T."/>
            <person name="Sisk P."/>
            <person name="Sykes S."/>
            <person name="Wortman J."/>
            <person name="Nusbaum C."/>
            <person name="Birren B."/>
        </authorList>
    </citation>
    <scope>NUCLEOTIDE SEQUENCE [LARGE SCALE GENOMIC DNA]</scope>
    <source>
        <strain evidence="11">ACHKN1017</strain>
    </source>
</reference>
<feature type="transmembrane region" description="Helical" evidence="9">
    <location>
        <begin position="274"/>
        <end position="291"/>
    </location>
</feature>